<evidence type="ECO:0000256" key="8">
    <source>
        <dbReference type="ARBA" id="ARBA00022989"/>
    </source>
</evidence>
<evidence type="ECO:0000256" key="3">
    <source>
        <dbReference type="ARBA" id="ARBA00022448"/>
    </source>
</evidence>
<dbReference type="InterPro" id="IPR007690">
    <property type="entry name" value="T2SS_GspM"/>
</dbReference>
<dbReference type="STRING" id="758825.SAMN02982985_01317"/>
<dbReference type="Pfam" id="PF04612">
    <property type="entry name" value="T2SSM"/>
    <property type="match status" value="1"/>
</dbReference>
<evidence type="ECO:0000256" key="6">
    <source>
        <dbReference type="ARBA" id="ARBA00022692"/>
    </source>
</evidence>
<evidence type="ECO:0000313" key="12">
    <source>
        <dbReference type="EMBL" id="SFL74320.1"/>
    </source>
</evidence>
<accession>A0A1I4K6G3</accession>
<evidence type="ECO:0000256" key="5">
    <source>
        <dbReference type="ARBA" id="ARBA00022519"/>
    </source>
</evidence>
<feature type="transmembrane region" description="Helical" evidence="11">
    <location>
        <begin position="29"/>
        <end position="51"/>
    </location>
</feature>
<proteinExistence type="inferred from homology"/>
<evidence type="ECO:0000256" key="7">
    <source>
        <dbReference type="ARBA" id="ARBA00022927"/>
    </source>
</evidence>
<dbReference type="OrthoDB" id="8776177at2"/>
<dbReference type="AlphaFoldDB" id="A0A1I4K6G3"/>
<keyword evidence="7" id="KW-0653">Protein transport</keyword>
<keyword evidence="6 11" id="KW-0812">Transmembrane</keyword>
<dbReference type="InterPro" id="IPR023229">
    <property type="entry name" value="T2SS_M_periplasmic_sf"/>
</dbReference>
<reference evidence="12 13" key="1">
    <citation type="submission" date="2016-10" db="EMBL/GenBank/DDBJ databases">
        <authorList>
            <person name="de Groot N.N."/>
        </authorList>
    </citation>
    <scope>NUCLEOTIDE SEQUENCE [LARGE SCALE GENOMIC DNA]</scope>
    <source>
        <strain evidence="12 13">ATCC 43154</strain>
    </source>
</reference>
<evidence type="ECO:0000256" key="1">
    <source>
        <dbReference type="ARBA" id="ARBA00004377"/>
    </source>
</evidence>
<keyword evidence="10" id="KW-0175">Coiled coil</keyword>
<keyword evidence="8 11" id="KW-1133">Transmembrane helix</keyword>
<name>A0A1I4K6G3_9BURK</name>
<protein>
    <submittedName>
        <fullName evidence="12">General secretion pathway protein M</fullName>
    </submittedName>
</protein>
<dbReference type="Proteomes" id="UP000199470">
    <property type="component" value="Unassembled WGS sequence"/>
</dbReference>
<dbReference type="GO" id="GO:0015627">
    <property type="term" value="C:type II protein secretion system complex"/>
    <property type="evidence" value="ECO:0007669"/>
    <property type="project" value="InterPro"/>
</dbReference>
<dbReference type="SUPFAM" id="SSF103054">
    <property type="entry name" value="General secretion pathway protein M, EpsM"/>
    <property type="match status" value="1"/>
</dbReference>
<feature type="coiled-coil region" evidence="10">
    <location>
        <begin position="54"/>
        <end position="84"/>
    </location>
</feature>
<gene>
    <name evidence="12" type="ORF">SAMN02982985_01317</name>
</gene>
<dbReference type="RefSeq" id="WP_093385344.1">
    <property type="nucleotide sequence ID" value="NZ_FOTW01000007.1"/>
</dbReference>
<keyword evidence="4" id="KW-1003">Cell membrane</keyword>
<keyword evidence="13" id="KW-1185">Reference proteome</keyword>
<evidence type="ECO:0000256" key="9">
    <source>
        <dbReference type="ARBA" id="ARBA00023136"/>
    </source>
</evidence>
<dbReference type="Gene3D" id="3.30.1360.100">
    <property type="entry name" value="General secretion pathway protein M, EpsM"/>
    <property type="match status" value="1"/>
</dbReference>
<keyword evidence="5" id="KW-0997">Cell inner membrane</keyword>
<keyword evidence="9 11" id="KW-0472">Membrane</keyword>
<evidence type="ECO:0000256" key="11">
    <source>
        <dbReference type="SAM" id="Phobius"/>
    </source>
</evidence>
<dbReference type="GO" id="GO:0015628">
    <property type="term" value="P:protein secretion by the type II secretion system"/>
    <property type="evidence" value="ECO:0007669"/>
    <property type="project" value="InterPro"/>
</dbReference>
<evidence type="ECO:0000256" key="4">
    <source>
        <dbReference type="ARBA" id="ARBA00022475"/>
    </source>
</evidence>
<comment type="similarity">
    <text evidence="2">Belongs to the GSP M family.</text>
</comment>
<sequence length="171" mass="18109">MNKLKQAMQAYQAAGAAFWQARSEQERRFLGVGGAVLALALGYALLLAPALDGRVKLQRELPLLRQQAAELQALALEADQLKGQNQVAPAPLTRETLATSLAARSLTAQSISLTGDYAKLQLNGVQFANLMAWLEALRADSRVAVQEASVSAQSPAGTVDAVLTLRQGGAK</sequence>
<evidence type="ECO:0000313" key="13">
    <source>
        <dbReference type="Proteomes" id="UP000199470"/>
    </source>
</evidence>
<dbReference type="EMBL" id="FOTW01000007">
    <property type="protein sequence ID" value="SFL74320.1"/>
    <property type="molecule type" value="Genomic_DNA"/>
</dbReference>
<evidence type="ECO:0000256" key="10">
    <source>
        <dbReference type="SAM" id="Coils"/>
    </source>
</evidence>
<keyword evidence="3" id="KW-0813">Transport</keyword>
<organism evidence="12 13">
    <name type="scientific">Rugamonas rubra</name>
    <dbReference type="NCBI Taxonomy" id="758825"/>
    <lineage>
        <taxon>Bacteria</taxon>
        <taxon>Pseudomonadati</taxon>
        <taxon>Pseudomonadota</taxon>
        <taxon>Betaproteobacteria</taxon>
        <taxon>Burkholderiales</taxon>
        <taxon>Oxalobacteraceae</taxon>
        <taxon>Telluria group</taxon>
        <taxon>Rugamonas</taxon>
    </lineage>
</organism>
<comment type="subcellular location">
    <subcellularLocation>
        <location evidence="1">Cell inner membrane</location>
        <topology evidence="1">Single-pass membrane protein</topology>
    </subcellularLocation>
</comment>
<dbReference type="GO" id="GO:0005886">
    <property type="term" value="C:plasma membrane"/>
    <property type="evidence" value="ECO:0007669"/>
    <property type="project" value="UniProtKB-SubCell"/>
</dbReference>
<evidence type="ECO:0000256" key="2">
    <source>
        <dbReference type="ARBA" id="ARBA00010637"/>
    </source>
</evidence>